<keyword evidence="3" id="KW-1185">Reference proteome</keyword>
<organism evidence="2 3">
    <name type="scientific">Flemingia macrophylla</name>
    <dbReference type="NCBI Taxonomy" id="520843"/>
    <lineage>
        <taxon>Eukaryota</taxon>
        <taxon>Viridiplantae</taxon>
        <taxon>Streptophyta</taxon>
        <taxon>Embryophyta</taxon>
        <taxon>Tracheophyta</taxon>
        <taxon>Spermatophyta</taxon>
        <taxon>Magnoliopsida</taxon>
        <taxon>eudicotyledons</taxon>
        <taxon>Gunneridae</taxon>
        <taxon>Pentapetalae</taxon>
        <taxon>rosids</taxon>
        <taxon>fabids</taxon>
        <taxon>Fabales</taxon>
        <taxon>Fabaceae</taxon>
        <taxon>Papilionoideae</taxon>
        <taxon>50 kb inversion clade</taxon>
        <taxon>NPAAA clade</taxon>
        <taxon>indigoferoid/millettioid clade</taxon>
        <taxon>Phaseoleae</taxon>
        <taxon>Flemingia</taxon>
    </lineage>
</organism>
<gene>
    <name evidence="2" type="ORF">Fmac_016148</name>
</gene>
<accession>A0ABD1MGJ7</accession>
<sequence length="1211" mass="133632">MEMDFHGMKRKRLQALCKKHGIPANLKNKEMADRLFLVFKGKDTEDPVGSGNGGANKDVKVIDLVSPSPALEERSNFSSKKSKISEFEMNLSPEITREDFGICGVEEDMKSELNKEQVAPDPVALQEFNNHLVEREVEKLGDQANLLEDACGTGKAADETEKQEENANNPEGFHRNGSNLLLVSPEESDNHLVEGDVEKFSDQTNLVEDVCGTGMTRAETEKQDGNANSPEGSNRNYLNLSLASREKFDVPLVEGEAKKSDDYVCVPDAVHNVGNESSEVGTMHLDTIAMDIDGKTNVTVEHFSDEVLSSCEVNCEDLNIHQMVVSGTGTRNADWYEAMFVSSPKMSLSPASKSISFSPKLLNNSVTEVSLKPDIDICDVKENIQIDIDNQEVVHAAPYIMEMNDEDLVQVPSEEFGNHLLEGEVEKLSDKNNLLEDVCENGKGRDESVERGDHNSPQGSNIKDENVLHVSQEELGYPLVEEIQKSNDNNDTTAADKKTNLASGHFADNVPNVPSSFEYSNSTPDQFLRSYSENEAKSIDLNNQARILNQLSAHADICEEELKSPEKTGSVADPGECFEFKGFQAETYFDSSALGDVGTCNMNENMQKDKMEKVEYSQGALQTKEDVNLLDRSMECNMNIHLEQGEVTGLFNNSDVHDDVDENGREDDANTPQGSNKTDLNLLLVSHEEFGNTSVKGVKKLDDYVYAHNGVYNVSNGRSKGDTGCLDSSIGPINNDGKTNASVEHFIDEFHSSTFKNSDGTPVHFMPNDVLREVKSDLNINEMVASGIVIENEDTSEANIVSSRKIGLSLTSERKIGFSPMQLSNSETQVLQSETIFSSETKKVDIGICDVEENMQIDVNKEQVDDNQHNIHAASSVMVLNDEDLVQVSSVEIGDNLLEGEVEKSGLIADSEKCIGILPNNLEPSATKGFQAETYFDPSTLGDAVAACNMEESLQSDQMEKEYSEEVFNMANELVLLQRSMEESNPVEEVARLFDNSDYHEDAGVTGTEDDKNQHYTYGNMNSFENNFLNGFQPIDEKLGECVPTIMPQPGKMKSCPMNMQNSTSGTVSGDEGAIQEKLETPPNSAPVEYIPTMSQTGEMKSFSNDLQRHSELGTEEVDTIQEKLETPPKSTPIAGSEDGNIFYPKLLELSMKKEMKIVKSLPVKHARDALGNSDMKENIKIAKKDQVGSRSIISKSAFPKRQPLQDLQQN</sequence>
<feature type="region of interest" description="Disordered" evidence="1">
    <location>
        <begin position="651"/>
        <end position="677"/>
    </location>
</feature>
<feature type="compositionally biased region" description="Basic and acidic residues" evidence="1">
    <location>
        <begin position="442"/>
        <end position="454"/>
    </location>
</feature>
<dbReference type="EMBL" id="JBGMDY010000005">
    <property type="protein sequence ID" value="KAL2334935.1"/>
    <property type="molecule type" value="Genomic_DNA"/>
</dbReference>
<evidence type="ECO:0000313" key="3">
    <source>
        <dbReference type="Proteomes" id="UP001603857"/>
    </source>
</evidence>
<dbReference type="AlphaFoldDB" id="A0ABD1MGJ7"/>
<protein>
    <recommendedName>
        <fullName evidence="4">SAP domain-containing protein</fullName>
    </recommendedName>
</protein>
<feature type="region of interest" description="Disordered" evidence="1">
    <location>
        <begin position="488"/>
        <end position="521"/>
    </location>
</feature>
<reference evidence="2 3" key="1">
    <citation type="submission" date="2024-08" db="EMBL/GenBank/DDBJ databases">
        <title>Insights into the chromosomal genome structure of Flemingia macrophylla.</title>
        <authorList>
            <person name="Ding Y."/>
            <person name="Zhao Y."/>
            <person name="Bi W."/>
            <person name="Wu M."/>
            <person name="Zhao G."/>
            <person name="Gong Y."/>
            <person name="Li W."/>
            <person name="Zhang P."/>
        </authorList>
    </citation>
    <scope>NUCLEOTIDE SEQUENCE [LARGE SCALE GENOMIC DNA]</scope>
    <source>
        <strain evidence="2">DYQJB</strain>
        <tissue evidence="2">Leaf</tissue>
    </source>
</reference>
<dbReference type="PANTHER" id="PTHR33621:SF2">
    <property type="entry name" value="RIBOSOMAL L1 DOMAIN-CONTAINING PROTEIN"/>
    <property type="match status" value="1"/>
</dbReference>
<evidence type="ECO:0000256" key="1">
    <source>
        <dbReference type="SAM" id="MobiDB-lite"/>
    </source>
</evidence>
<feature type="region of interest" description="Disordered" evidence="1">
    <location>
        <begin position="153"/>
        <end position="178"/>
    </location>
</feature>
<feature type="region of interest" description="Disordered" evidence="1">
    <location>
        <begin position="442"/>
        <end position="464"/>
    </location>
</feature>
<evidence type="ECO:0008006" key="4">
    <source>
        <dbReference type="Google" id="ProtNLM"/>
    </source>
</evidence>
<feature type="compositionally biased region" description="Polar residues" evidence="1">
    <location>
        <begin position="512"/>
        <end position="521"/>
    </location>
</feature>
<dbReference type="Proteomes" id="UP001603857">
    <property type="component" value="Unassembled WGS sequence"/>
</dbReference>
<name>A0ABD1MGJ7_9FABA</name>
<feature type="compositionally biased region" description="Basic and acidic residues" evidence="1">
    <location>
        <begin position="156"/>
        <end position="165"/>
    </location>
</feature>
<proteinExistence type="predicted"/>
<dbReference type="PANTHER" id="PTHR33621">
    <property type="entry name" value="ASPARTIC/GLUTAMIC ACID-RICH PROTEIN"/>
    <property type="match status" value="1"/>
</dbReference>
<evidence type="ECO:0000313" key="2">
    <source>
        <dbReference type="EMBL" id="KAL2334935.1"/>
    </source>
</evidence>
<comment type="caution">
    <text evidence="2">The sequence shown here is derived from an EMBL/GenBank/DDBJ whole genome shotgun (WGS) entry which is preliminary data.</text>
</comment>